<sequence length="153" mass="17927">MEYDRFQQNSVLFIIGMIALLLSLSLFAFAFYILPFLLFNWIYDVPEFISIWREWLREEYGFTLMGASWLMLLMFVLPALIFGFISYYASNYIDDRLYHLVPEKTNPEKQVEVRRDIQETLGFILKILGAIILILVGISIVQWLLSVPTPSTV</sequence>
<evidence type="ECO:0000313" key="3">
    <source>
        <dbReference type="Proteomes" id="UP001222087"/>
    </source>
</evidence>
<feature type="transmembrane region" description="Helical" evidence="1">
    <location>
        <begin position="62"/>
        <end position="89"/>
    </location>
</feature>
<accession>A0ABY8AW00</accession>
<feature type="transmembrane region" description="Helical" evidence="1">
    <location>
        <begin position="12"/>
        <end position="42"/>
    </location>
</feature>
<dbReference type="Proteomes" id="UP001222087">
    <property type="component" value="Chromosome"/>
</dbReference>
<evidence type="ECO:0000313" key="2">
    <source>
        <dbReference type="EMBL" id="WED44351.1"/>
    </source>
</evidence>
<evidence type="ECO:0000256" key="1">
    <source>
        <dbReference type="SAM" id="Phobius"/>
    </source>
</evidence>
<keyword evidence="1" id="KW-0472">Membrane</keyword>
<dbReference type="EMBL" id="CP119078">
    <property type="protein sequence ID" value="WED44351.1"/>
    <property type="molecule type" value="Genomic_DNA"/>
</dbReference>
<proteinExistence type="predicted"/>
<organism evidence="2 3">
    <name type="scientific">Legionella cardiaca</name>
    <dbReference type="NCBI Taxonomy" id="1071983"/>
    <lineage>
        <taxon>Bacteria</taxon>
        <taxon>Pseudomonadati</taxon>
        <taxon>Pseudomonadota</taxon>
        <taxon>Gammaproteobacteria</taxon>
        <taxon>Legionellales</taxon>
        <taxon>Legionellaceae</taxon>
        <taxon>Legionella</taxon>
    </lineage>
</organism>
<reference evidence="2 3" key="1">
    <citation type="submission" date="2023-02" db="EMBL/GenBank/DDBJ databases">
        <title>Genome Sequence of L. cardiaca H63T.</title>
        <authorList>
            <person name="Lopez A.E."/>
            <person name="Cianciotto N.P."/>
        </authorList>
    </citation>
    <scope>NUCLEOTIDE SEQUENCE [LARGE SCALE GENOMIC DNA]</scope>
    <source>
        <strain evidence="2 3">H63</strain>
    </source>
</reference>
<keyword evidence="3" id="KW-1185">Reference proteome</keyword>
<dbReference type="RefSeq" id="WP_275090169.1">
    <property type="nucleotide sequence ID" value="NZ_CP119078.1"/>
</dbReference>
<keyword evidence="1" id="KW-0812">Transmembrane</keyword>
<protein>
    <recommendedName>
        <fullName evidence="4">Transmembrane protein</fullName>
    </recommendedName>
</protein>
<keyword evidence="1" id="KW-1133">Transmembrane helix</keyword>
<gene>
    <name evidence="2" type="ORF">PXX05_06070</name>
</gene>
<name>A0ABY8AW00_9GAMM</name>
<evidence type="ECO:0008006" key="4">
    <source>
        <dbReference type="Google" id="ProtNLM"/>
    </source>
</evidence>
<feature type="transmembrane region" description="Helical" evidence="1">
    <location>
        <begin position="123"/>
        <end position="145"/>
    </location>
</feature>